<evidence type="ECO:0000256" key="9">
    <source>
        <dbReference type="ARBA" id="ARBA00023136"/>
    </source>
</evidence>
<evidence type="ECO:0008006" key="17">
    <source>
        <dbReference type="Google" id="ProtNLM"/>
    </source>
</evidence>
<evidence type="ECO:0000256" key="12">
    <source>
        <dbReference type="SAM" id="SignalP"/>
    </source>
</evidence>
<dbReference type="PROSITE" id="PS50929">
    <property type="entry name" value="ABC_TM1F"/>
    <property type="match status" value="1"/>
</dbReference>
<feature type="compositionally biased region" description="Acidic residues" evidence="10">
    <location>
        <begin position="745"/>
        <end position="754"/>
    </location>
</feature>
<dbReference type="GO" id="GO:0006879">
    <property type="term" value="P:intracellular iron ion homeostasis"/>
    <property type="evidence" value="ECO:0007669"/>
    <property type="project" value="TreeGrafter"/>
</dbReference>
<feature type="compositionally biased region" description="Basic and acidic residues" evidence="10">
    <location>
        <begin position="755"/>
        <end position="781"/>
    </location>
</feature>
<evidence type="ECO:0000313" key="15">
    <source>
        <dbReference type="EMBL" id="CEM13188.1"/>
    </source>
</evidence>
<dbReference type="PROSITE" id="PS50893">
    <property type="entry name" value="ABC_TRANSPORTER_2"/>
    <property type="match status" value="1"/>
</dbReference>
<evidence type="ECO:0000256" key="11">
    <source>
        <dbReference type="SAM" id="Phobius"/>
    </source>
</evidence>
<feature type="domain" description="ABC transporter" evidence="13">
    <location>
        <begin position="497"/>
        <end position="732"/>
    </location>
</feature>
<keyword evidence="9 11" id="KW-0472">Membrane</keyword>
<dbReference type="Gene3D" id="1.20.1560.10">
    <property type="entry name" value="ABC transporter type 1, transmembrane domain"/>
    <property type="match status" value="1"/>
</dbReference>
<dbReference type="OrthoDB" id="6500128at2759"/>
<keyword evidence="12" id="KW-0732">Signal</keyword>
<gene>
    <name evidence="15" type="ORF">Vbra_5893</name>
</gene>
<reference evidence="15 16" key="1">
    <citation type="submission" date="2014-11" db="EMBL/GenBank/DDBJ databases">
        <authorList>
            <person name="Zhu J."/>
            <person name="Qi W."/>
            <person name="Song R."/>
        </authorList>
    </citation>
    <scope>NUCLEOTIDE SEQUENCE [LARGE SCALE GENOMIC DNA]</scope>
</reference>
<dbReference type="InterPro" id="IPR011527">
    <property type="entry name" value="ABC1_TM_dom"/>
</dbReference>
<dbReference type="PROSITE" id="PS00211">
    <property type="entry name" value="ABC_TRANSPORTER_1"/>
    <property type="match status" value="1"/>
</dbReference>
<evidence type="ECO:0000313" key="16">
    <source>
        <dbReference type="Proteomes" id="UP000041254"/>
    </source>
</evidence>
<feature type="domain" description="ABC transmembrane type-1" evidence="14">
    <location>
        <begin position="162"/>
        <end position="447"/>
    </location>
</feature>
<feature type="region of interest" description="Disordered" evidence="10">
    <location>
        <begin position="30"/>
        <end position="74"/>
    </location>
</feature>
<evidence type="ECO:0000256" key="1">
    <source>
        <dbReference type="ARBA" id="ARBA00004225"/>
    </source>
</evidence>
<dbReference type="Pfam" id="PF00005">
    <property type="entry name" value="ABC_tran"/>
    <property type="match status" value="1"/>
</dbReference>
<comment type="subcellular location">
    <subcellularLocation>
        <location evidence="2">Cell membrane</location>
        <topology evidence="2">Multi-pass membrane protein</topology>
    </subcellularLocation>
    <subcellularLocation>
        <location evidence="1">Mitochondrion membrane</location>
        <topology evidence="1">Multi-pass membrane protein</topology>
    </subcellularLocation>
</comment>
<organism evidence="15 16">
    <name type="scientific">Vitrella brassicaformis (strain CCMP3155)</name>
    <dbReference type="NCBI Taxonomy" id="1169540"/>
    <lineage>
        <taxon>Eukaryota</taxon>
        <taxon>Sar</taxon>
        <taxon>Alveolata</taxon>
        <taxon>Colpodellida</taxon>
        <taxon>Vitrellaceae</taxon>
        <taxon>Vitrella</taxon>
    </lineage>
</organism>
<dbReference type="FunFam" id="3.40.50.300:FF:000299">
    <property type="entry name" value="ABC transporter ATP-binding protein/permease"/>
    <property type="match status" value="1"/>
</dbReference>
<dbReference type="InterPro" id="IPR003593">
    <property type="entry name" value="AAA+_ATPase"/>
</dbReference>
<evidence type="ECO:0000259" key="13">
    <source>
        <dbReference type="PROSITE" id="PS50893"/>
    </source>
</evidence>
<keyword evidence="4" id="KW-1003">Cell membrane</keyword>
<dbReference type="PANTHER" id="PTHR24221:SF402">
    <property type="entry name" value="IRON-SULFUR CLUSTERS TRANSPORTER ABCB7, MITOCHONDRIAL"/>
    <property type="match status" value="1"/>
</dbReference>
<dbReference type="InterPro" id="IPR027417">
    <property type="entry name" value="P-loop_NTPase"/>
</dbReference>
<dbReference type="CDD" id="cd18582">
    <property type="entry name" value="ABC_6TM_ATM1_ABCB7"/>
    <property type="match status" value="1"/>
</dbReference>
<dbReference type="GO" id="GO:0005743">
    <property type="term" value="C:mitochondrial inner membrane"/>
    <property type="evidence" value="ECO:0007669"/>
    <property type="project" value="TreeGrafter"/>
</dbReference>
<dbReference type="PhylomeDB" id="A0A0G4FI91"/>
<feature type="region of interest" description="Disordered" evidence="10">
    <location>
        <begin position="738"/>
        <end position="826"/>
    </location>
</feature>
<dbReference type="InterPro" id="IPR039421">
    <property type="entry name" value="Type_1_exporter"/>
</dbReference>
<dbReference type="OMA" id="YASMWAS"/>
<feature type="transmembrane region" description="Helical" evidence="11">
    <location>
        <begin position="304"/>
        <end position="325"/>
    </location>
</feature>
<feature type="transmembrane region" description="Helical" evidence="11">
    <location>
        <begin position="383"/>
        <end position="405"/>
    </location>
</feature>
<feature type="compositionally biased region" description="Basic and acidic residues" evidence="10">
    <location>
        <begin position="793"/>
        <end position="815"/>
    </location>
</feature>
<dbReference type="InParanoid" id="A0A0G4FI91"/>
<dbReference type="GO" id="GO:0016887">
    <property type="term" value="F:ATP hydrolysis activity"/>
    <property type="evidence" value="ECO:0007669"/>
    <property type="project" value="InterPro"/>
</dbReference>
<dbReference type="SUPFAM" id="SSF90123">
    <property type="entry name" value="ABC transporter transmembrane region"/>
    <property type="match status" value="1"/>
</dbReference>
<keyword evidence="6" id="KW-0547">Nucleotide-binding</keyword>
<feature type="chain" id="PRO_5005189349" description="ABC transporter" evidence="12">
    <location>
        <begin position="19"/>
        <end position="826"/>
    </location>
</feature>
<evidence type="ECO:0000256" key="6">
    <source>
        <dbReference type="ARBA" id="ARBA00022741"/>
    </source>
</evidence>
<dbReference type="Gene3D" id="3.40.50.300">
    <property type="entry name" value="P-loop containing nucleotide triphosphate hydrolases"/>
    <property type="match status" value="1"/>
</dbReference>
<protein>
    <recommendedName>
        <fullName evidence="17">ABC transporter</fullName>
    </recommendedName>
</protein>
<dbReference type="SMART" id="SM00382">
    <property type="entry name" value="AAA"/>
    <property type="match status" value="1"/>
</dbReference>
<dbReference type="GO" id="GO:0140359">
    <property type="term" value="F:ABC-type transporter activity"/>
    <property type="evidence" value="ECO:0007669"/>
    <property type="project" value="InterPro"/>
</dbReference>
<keyword evidence="16" id="KW-1185">Reference proteome</keyword>
<dbReference type="PANTHER" id="PTHR24221">
    <property type="entry name" value="ATP-BINDING CASSETTE SUB-FAMILY B"/>
    <property type="match status" value="1"/>
</dbReference>
<proteinExistence type="predicted"/>
<name>A0A0G4FI91_VITBC</name>
<accession>A0A0G4FI91</accession>
<dbReference type="VEuPathDB" id="CryptoDB:Vbra_5893"/>
<evidence type="ECO:0000259" key="14">
    <source>
        <dbReference type="PROSITE" id="PS50929"/>
    </source>
</evidence>
<keyword evidence="8 11" id="KW-1133">Transmembrane helix</keyword>
<evidence type="ECO:0000256" key="4">
    <source>
        <dbReference type="ARBA" id="ARBA00022475"/>
    </source>
</evidence>
<dbReference type="InterPro" id="IPR003439">
    <property type="entry name" value="ABC_transporter-like_ATP-bd"/>
</dbReference>
<sequence>MKLLASVAVLPFVGQADAVISTRTVEPLRRTDRRSPLRTRAASPPSEPAFLPILRPRPQTRRSRPHRDARRAPVYENGDLFGTRRRQSDGGPLCTAAVSADAPADGALVGDERRRAFDPVRSVRSFVDSVAEQYGAAGLFCRRLLSYITSGEGVKWNPLLILISMAAVVASKVLALQVPILLSRAIDQMSATKRGPMVVPSALLMGFGTAKLLSSLCNEIKAVTFNLVQTSGSRRFSRAVFSRLLQLESSFYVRTPIGRLTTEYERADDGFDNVLNNTVVWLLPTFFEVVLTCWWLARSCGRDVVGATLVMLGVYLVYTQAMALWRIKLRRSVNELENERGSYFVEALSNHEMIRLFDNAKHEEQRFDAILKRLRRMQIKSMLSLNLLNLGQQIIIAVGLTSLLWRGAYQVTTGAMSVGGFVAFHSILSQVIQPFGFIGWLLQGLLQGSVDLNYMFRLLNSEPAVADRPDALPLLISRPHEDPLSFTSPRRKKGASIEFDNVSFTYPNSTRTIVNNLSLKIREGEKVAIVGGSGGGKSTLLKLLTRLYEPTAGRVLINGQDVRDIQLSSLRENIGVVPQEPQVFAESIYNNILYGDLKADDEKVYESAIQAGLSRTLEKLPDGLNTTIGQRGASLSGGEKQRITIARAILKDPPILLCDEVTSAMDAFTEREIVDSLMNVAEGRTSLTIAHRLSSVTRADRIIVVENGRVVEEGRPSALLSNSNSRFRQMWMRQVVHEHTKEEQQASEDQEEEAAERRERRHDTTHTEGVVSDHEPSREVVAESAAPPTPTSVEDHGKLEDWGVDGHRSGEKPADELTQEMVGSTK</sequence>
<evidence type="ECO:0000256" key="7">
    <source>
        <dbReference type="ARBA" id="ARBA00022840"/>
    </source>
</evidence>
<feature type="transmembrane region" description="Helical" evidence="11">
    <location>
        <begin position="159"/>
        <end position="182"/>
    </location>
</feature>
<evidence type="ECO:0000256" key="3">
    <source>
        <dbReference type="ARBA" id="ARBA00022448"/>
    </source>
</evidence>
<dbReference type="GO" id="GO:0005524">
    <property type="term" value="F:ATP binding"/>
    <property type="evidence" value="ECO:0007669"/>
    <property type="project" value="UniProtKB-KW"/>
</dbReference>
<evidence type="ECO:0000256" key="10">
    <source>
        <dbReference type="SAM" id="MobiDB-lite"/>
    </source>
</evidence>
<dbReference type="InterPro" id="IPR017871">
    <property type="entry name" value="ABC_transporter-like_CS"/>
</dbReference>
<feature type="compositionally biased region" description="Basic residues" evidence="10">
    <location>
        <begin position="58"/>
        <end position="69"/>
    </location>
</feature>
<feature type="transmembrane region" description="Helical" evidence="11">
    <location>
        <begin position="279"/>
        <end position="298"/>
    </location>
</feature>
<dbReference type="Pfam" id="PF00664">
    <property type="entry name" value="ABC_membrane"/>
    <property type="match status" value="1"/>
</dbReference>
<dbReference type="InterPro" id="IPR036640">
    <property type="entry name" value="ABC1_TM_sf"/>
</dbReference>
<dbReference type="SUPFAM" id="SSF52540">
    <property type="entry name" value="P-loop containing nucleoside triphosphate hydrolases"/>
    <property type="match status" value="1"/>
</dbReference>
<evidence type="ECO:0000256" key="2">
    <source>
        <dbReference type="ARBA" id="ARBA00004651"/>
    </source>
</evidence>
<dbReference type="GO" id="GO:0005886">
    <property type="term" value="C:plasma membrane"/>
    <property type="evidence" value="ECO:0007669"/>
    <property type="project" value="UniProtKB-SubCell"/>
</dbReference>
<evidence type="ECO:0000256" key="8">
    <source>
        <dbReference type="ARBA" id="ARBA00022989"/>
    </source>
</evidence>
<keyword evidence="7" id="KW-0067">ATP-binding</keyword>
<feature type="signal peptide" evidence="12">
    <location>
        <begin position="1"/>
        <end position="18"/>
    </location>
</feature>
<dbReference type="STRING" id="1169540.A0A0G4FI91"/>
<dbReference type="AlphaFoldDB" id="A0A0G4FI91"/>
<keyword evidence="5 11" id="KW-0812">Transmembrane</keyword>
<evidence type="ECO:0000256" key="5">
    <source>
        <dbReference type="ARBA" id="ARBA00022692"/>
    </source>
</evidence>
<dbReference type="Proteomes" id="UP000041254">
    <property type="component" value="Unassembled WGS sequence"/>
</dbReference>
<keyword evidence="3" id="KW-0813">Transport</keyword>
<dbReference type="EMBL" id="CDMY01000445">
    <property type="protein sequence ID" value="CEM13188.1"/>
    <property type="molecule type" value="Genomic_DNA"/>
</dbReference>